<feature type="domain" description="Purple acid phosphatase N-terminal" evidence="4">
    <location>
        <begin position="205"/>
        <end position="298"/>
    </location>
</feature>
<dbReference type="InterPro" id="IPR008963">
    <property type="entry name" value="Purple_acid_Pase-like_N"/>
</dbReference>
<sequence>MKYIKYNLIFAMAFMWAAVGILAVPTVSAAPNDLIVDFEATPLFNEANFLPGSEVSRWAKVKNNTPDAKLIIVEAINESDPDGLASVFEIGIYESGIQRYGTTTLAAFFAAGEVSLSDLAGGGTQTQYDFLVRFVPGAGNSYQEKSVGFDILIGFEGAESGGGDGTFTTDPPNGGGGGGNGGGGGGGGVGGGPLSGLVIQNEAAVTVTNTTATVVWNTSFESTSRVVYGTVPGVFDFSLPPNYGYLFSTLEFDTPANPNGVTFHSITITGLTPSTSYYFRTISHASPDTISKEASFTTLGIPPGGGSGLPPSGSNVFAHSENALSSQTLVAGGGTGQTQDGIMDSVLDNMPGANSAEASPLDEVSQNTGNDNSNLLAAALFGIGANIWWLLLILLILFIIYLIYRRYKSDK</sequence>
<feature type="chain" id="PRO_5009583422" description="Purple acid phosphatase N-terminal domain-containing protein" evidence="3">
    <location>
        <begin position="30"/>
        <end position="411"/>
    </location>
</feature>
<feature type="region of interest" description="Disordered" evidence="1">
    <location>
        <begin position="162"/>
        <end position="187"/>
    </location>
</feature>
<keyword evidence="2" id="KW-0472">Membrane</keyword>
<keyword evidence="2" id="KW-0812">Transmembrane</keyword>
<dbReference type="EMBL" id="MHQK01000042">
    <property type="protein sequence ID" value="OHA00973.1"/>
    <property type="molecule type" value="Genomic_DNA"/>
</dbReference>
<evidence type="ECO:0000259" key="4">
    <source>
        <dbReference type="Pfam" id="PF16656"/>
    </source>
</evidence>
<dbReference type="InterPro" id="IPR015914">
    <property type="entry name" value="PAPs_N"/>
</dbReference>
<dbReference type="SUPFAM" id="SSF49363">
    <property type="entry name" value="Purple acid phosphatase, N-terminal domain"/>
    <property type="match status" value="1"/>
</dbReference>
<feature type="compositionally biased region" description="Gly residues" evidence="1">
    <location>
        <begin position="173"/>
        <end position="187"/>
    </location>
</feature>
<reference evidence="5 6" key="1">
    <citation type="journal article" date="2016" name="Nat. Commun.">
        <title>Thousands of microbial genomes shed light on interconnected biogeochemical processes in an aquifer system.</title>
        <authorList>
            <person name="Anantharaman K."/>
            <person name="Brown C.T."/>
            <person name="Hug L.A."/>
            <person name="Sharon I."/>
            <person name="Castelle C.J."/>
            <person name="Probst A.J."/>
            <person name="Thomas B.C."/>
            <person name="Singh A."/>
            <person name="Wilkins M.J."/>
            <person name="Karaoz U."/>
            <person name="Brodie E.L."/>
            <person name="Williams K.H."/>
            <person name="Hubbard S.S."/>
            <person name="Banfield J.F."/>
        </authorList>
    </citation>
    <scope>NUCLEOTIDE SEQUENCE [LARGE SCALE GENOMIC DNA]</scope>
</reference>
<dbReference type="Pfam" id="PF16656">
    <property type="entry name" value="Pur_ac_phosph_N"/>
    <property type="match status" value="1"/>
</dbReference>
<feature type="transmembrane region" description="Helical" evidence="2">
    <location>
        <begin position="375"/>
        <end position="404"/>
    </location>
</feature>
<dbReference type="GO" id="GO:0003993">
    <property type="term" value="F:acid phosphatase activity"/>
    <property type="evidence" value="ECO:0007669"/>
    <property type="project" value="InterPro"/>
</dbReference>
<keyword evidence="3" id="KW-0732">Signal</keyword>
<evidence type="ECO:0000313" key="6">
    <source>
        <dbReference type="Proteomes" id="UP000178710"/>
    </source>
</evidence>
<evidence type="ECO:0000313" key="5">
    <source>
        <dbReference type="EMBL" id="OHA00973.1"/>
    </source>
</evidence>
<dbReference type="Proteomes" id="UP000178710">
    <property type="component" value="Unassembled WGS sequence"/>
</dbReference>
<dbReference type="AlphaFoldDB" id="A0A1G2KNJ5"/>
<gene>
    <name evidence="5" type="ORF">A3C12_03370</name>
</gene>
<proteinExistence type="predicted"/>
<name>A0A1G2KNJ5_9BACT</name>
<evidence type="ECO:0000256" key="3">
    <source>
        <dbReference type="SAM" id="SignalP"/>
    </source>
</evidence>
<feature type="signal peptide" evidence="3">
    <location>
        <begin position="1"/>
        <end position="29"/>
    </location>
</feature>
<keyword evidence="2" id="KW-1133">Transmembrane helix</keyword>
<comment type="caution">
    <text evidence="5">The sequence shown here is derived from an EMBL/GenBank/DDBJ whole genome shotgun (WGS) entry which is preliminary data.</text>
</comment>
<accession>A0A1G2KNJ5</accession>
<protein>
    <recommendedName>
        <fullName evidence="4">Purple acid phosphatase N-terminal domain-containing protein</fullName>
    </recommendedName>
</protein>
<evidence type="ECO:0000256" key="1">
    <source>
        <dbReference type="SAM" id="MobiDB-lite"/>
    </source>
</evidence>
<organism evidence="5 6">
    <name type="scientific">Candidatus Sungbacteria bacterium RIFCSPHIGHO2_02_FULL_49_20</name>
    <dbReference type="NCBI Taxonomy" id="1802272"/>
    <lineage>
        <taxon>Bacteria</taxon>
        <taxon>Candidatus Sungiibacteriota</taxon>
    </lineage>
</organism>
<dbReference type="GO" id="GO:0046872">
    <property type="term" value="F:metal ion binding"/>
    <property type="evidence" value="ECO:0007669"/>
    <property type="project" value="InterPro"/>
</dbReference>
<dbReference type="Gene3D" id="2.60.40.380">
    <property type="entry name" value="Purple acid phosphatase-like, N-terminal"/>
    <property type="match status" value="1"/>
</dbReference>
<evidence type="ECO:0000256" key="2">
    <source>
        <dbReference type="SAM" id="Phobius"/>
    </source>
</evidence>